<comment type="caution">
    <text evidence="2">The sequence shown here is derived from an EMBL/GenBank/DDBJ whole genome shotgun (WGS) entry which is preliminary data.</text>
</comment>
<evidence type="ECO:0000313" key="3">
    <source>
        <dbReference type="Proteomes" id="UP000586634"/>
    </source>
</evidence>
<name>A0A7L1H986_9CHAR</name>
<organism evidence="2 3">
    <name type="scientific">Nycticryphes semicollaris</name>
    <dbReference type="NCBI Taxonomy" id="227226"/>
    <lineage>
        <taxon>Eukaryota</taxon>
        <taxon>Metazoa</taxon>
        <taxon>Chordata</taxon>
        <taxon>Craniata</taxon>
        <taxon>Vertebrata</taxon>
        <taxon>Euteleostomi</taxon>
        <taxon>Archelosauria</taxon>
        <taxon>Archosauria</taxon>
        <taxon>Dinosauria</taxon>
        <taxon>Saurischia</taxon>
        <taxon>Theropoda</taxon>
        <taxon>Coelurosauria</taxon>
        <taxon>Aves</taxon>
        <taxon>Neognathae</taxon>
        <taxon>Neoaves</taxon>
        <taxon>Charadriiformes</taxon>
        <taxon>Rostratulidae</taxon>
        <taxon>Nycticryphes</taxon>
    </lineage>
</organism>
<dbReference type="EMBL" id="VXBJ01001410">
    <property type="protein sequence ID" value="NXN22813.1"/>
    <property type="molecule type" value="Genomic_DNA"/>
</dbReference>
<protein>
    <submittedName>
        <fullName evidence="2">WDR90 protein</fullName>
    </submittedName>
</protein>
<dbReference type="Proteomes" id="UP000586634">
    <property type="component" value="Unassembled WGS sequence"/>
</dbReference>
<gene>
    <name evidence="2" type="primary">Wdr90_1</name>
    <name evidence="2" type="ORF">NYCSEM_R15890</name>
</gene>
<dbReference type="InterPro" id="IPR007714">
    <property type="entry name" value="CFA20_dom"/>
</dbReference>
<dbReference type="AlphaFoldDB" id="A0A7L1H986"/>
<dbReference type="InterPro" id="IPR040441">
    <property type="entry name" value="CFA20/CFAP20DC"/>
</dbReference>
<feature type="non-terminal residue" evidence="2">
    <location>
        <position position="329"/>
    </location>
</feature>
<dbReference type="Pfam" id="PF05018">
    <property type="entry name" value="CFA20_dom"/>
    <property type="match status" value="1"/>
</dbReference>
<reference evidence="2 3" key="1">
    <citation type="submission" date="2019-09" db="EMBL/GenBank/DDBJ databases">
        <title>Bird 10,000 Genomes (B10K) Project - Family phase.</title>
        <authorList>
            <person name="Zhang G."/>
        </authorList>
    </citation>
    <scope>NUCLEOTIDE SEQUENCE [LARGE SCALE GENOMIC DNA]</scope>
    <source>
        <strain evidence="2">B10K-DU-002-14</strain>
        <tissue evidence="2">Muscle</tissue>
    </source>
</reference>
<sequence length="329" mass="36383">VSAAWQRPYLNVFKHFRVEEWKRSAREGDVAALTDAKLKGTVYRIRGSIPASNYLQLPRTGTQSLGLAGRYLYLLFRPMPRKHFLVHLDVATEENRVVRISFSTLFKEFKSTATWLQFPFLFGAAEGSVCDSVTRTARRDLVGAAPSDTRWTCLVLDLPSILSLYLSCRYSHLKGVKLCSNLLVKNLCTSDLVFDPGVTFSEARRADLACHGVAPMPREMAFPVPRGERWHDLYDYIRFPSEGSKLPCDSIQKSRPVSVAGGKVGDSNPGCVTPGGCPWVSKKSLTRSSCHPGGQVLEDSQPVTLTKAVRDRLSLVHQITSPKAVSAPG</sequence>
<dbReference type="OrthoDB" id="6252103at2759"/>
<dbReference type="PANTHER" id="PTHR12458">
    <property type="entry name" value="ORF PROTEIN"/>
    <property type="match status" value="1"/>
</dbReference>
<feature type="non-terminal residue" evidence="2">
    <location>
        <position position="1"/>
    </location>
</feature>
<evidence type="ECO:0000259" key="1">
    <source>
        <dbReference type="Pfam" id="PF05018"/>
    </source>
</evidence>
<feature type="domain" description="CFA20" evidence="1">
    <location>
        <begin position="3"/>
        <end position="120"/>
    </location>
</feature>
<keyword evidence="3" id="KW-1185">Reference proteome</keyword>
<proteinExistence type="predicted"/>
<accession>A0A7L1H986</accession>
<evidence type="ECO:0000313" key="2">
    <source>
        <dbReference type="EMBL" id="NXN22813.1"/>
    </source>
</evidence>